<gene>
    <name evidence="2" type="ORF">PIB30_059749</name>
</gene>
<evidence type="ECO:0000313" key="3">
    <source>
        <dbReference type="Proteomes" id="UP001341840"/>
    </source>
</evidence>
<feature type="compositionally biased region" description="Acidic residues" evidence="1">
    <location>
        <begin position="135"/>
        <end position="148"/>
    </location>
</feature>
<dbReference type="Proteomes" id="UP001341840">
    <property type="component" value="Unassembled WGS sequence"/>
</dbReference>
<organism evidence="2 3">
    <name type="scientific">Stylosanthes scabra</name>
    <dbReference type="NCBI Taxonomy" id="79078"/>
    <lineage>
        <taxon>Eukaryota</taxon>
        <taxon>Viridiplantae</taxon>
        <taxon>Streptophyta</taxon>
        <taxon>Embryophyta</taxon>
        <taxon>Tracheophyta</taxon>
        <taxon>Spermatophyta</taxon>
        <taxon>Magnoliopsida</taxon>
        <taxon>eudicotyledons</taxon>
        <taxon>Gunneridae</taxon>
        <taxon>Pentapetalae</taxon>
        <taxon>rosids</taxon>
        <taxon>fabids</taxon>
        <taxon>Fabales</taxon>
        <taxon>Fabaceae</taxon>
        <taxon>Papilionoideae</taxon>
        <taxon>50 kb inversion clade</taxon>
        <taxon>dalbergioids sensu lato</taxon>
        <taxon>Dalbergieae</taxon>
        <taxon>Pterocarpus clade</taxon>
        <taxon>Stylosanthes</taxon>
    </lineage>
</organism>
<feature type="region of interest" description="Disordered" evidence="1">
    <location>
        <begin position="129"/>
        <end position="150"/>
    </location>
</feature>
<feature type="region of interest" description="Disordered" evidence="1">
    <location>
        <begin position="64"/>
        <end position="86"/>
    </location>
</feature>
<keyword evidence="3" id="KW-1185">Reference proteome</keyword>
<name>A0ABU6WN58_9FABA</name>
<dbReference type="EMBL" id="JASCZI010181761">
    <property type="protein sequence ID" value="MED6185723.1"/>
    <property type="molecule type" value="Genomic_DNA"/>
</dbReference>
<evidence type="ECO:0000313" key="2">
    <source>
        <dbReference type="EMBL" id="MED6185723.1"/>
    </source>
</evidence>
<comment type="caution">
    <text evidence="2">The sequence shown here is derived from an EMBL/GenBank/DDBJ whole genome shotgun (WGS) entry which is preliminary data.</text>
</comment>
<proteinExistence type="predicted"/>
<accession>A0ABU6WN58</accession>
<protein>
    <submittedName>
        <fullName evidence="2">Uncharacterized protein</fullName>
    </submittedName>
</protein>
<reference evidence="2 3" key="1">
    <citation type="journal article" date="2023" name="Plants (Basel)">
        <title>Bridging the Gap: Combining Genomics and Transcriptomics Approaches to Understand Stylosanthes scabra, an Orphan Legume from the Brazilian Caatinga.</title>
        <authorList>
            <person name="Ferreira-Neto J.R.C."/>
            <person name="da Silva M.D."/>
            <person name="Binneck E."/>
            <person name="de Melo N.F."/>
            <person name="da Silva R.H."/>
            <person name="de Melo A.L.T.M."/>
            <person name="Pandolfi V."/>
            <person name="Bustamante F.O."/>
            <person name="Brasileiro-Vidal A.C."/>
            <person name="Benko-Iseppon A.M."/>
        </authorList>
    </citation>
    <scope>NUCLEOTIDE SEQUENCE [LARGE SCALE GENOMIC DNA]</scope>
    <source>
        <tissue evidence="2">Leaves</tissue>
    </source>
</reference>
<sequence length="265" mass="30252">MVEDTPHEILHPTNTMLLNTMHTNPTDILLCLERKELCKNQRQIEAKLTTLTLSKIHLCTQFTNSNSNNSSNASHPSNSRDPLSTIVNSKGKHQYHVSMHQPRRKGLLNEEVVECLNHEEVHEFLEEVEVKNEEQEVEDVDQEVENEDKEPKGMEIIHSISSRADPSKLPSKLHFKWANPSDMNFLGPQHYDLLEMDGQLKALCGVMDKKEMDSLGLDKSMFITWGKSKLKIYSGDLQKLNNSRAKDGALSLRSIWDLGNLKRSL</sequence>
<evidence type="ECO:0000256" key="1">
    <source>
        <dbReference type="SAM" id="MobiDB-lite"/>
    </source>
</evidence>
<feature type="compositionally biased region" description="Low complexity" evidence="1">
    <location>
        <begin position="64"/>
        <end position="79"/>
    </location>
</feature>